<dbReference type="Proteomes" id="UP000019024">
    <property type="component" value="Chromosome"/>
</dbReference>
<dbReference type="KEGG" id="hlr:HALLA_18075"/>
<accession>W0JT64</accession>
<keyword evidence="3" id="KW-1185">Reference proteome</keyword>
<keyword evidence="2" id="KW-0966">Cell projection</keyword>
<dbReference type="Pfam" id="PF24332">
    <property type="entry name" value="DUF7500"/>
    <property type="match status" value="1"/>
</dbReference>
<keyword evidence="2" id="KW-0282">Flagellum</keyword>
<proteinExistence type="predicted"/>
<dbReference type="EMBL" id="CP007055">
    <property type="protein sequence ID" value="AHG00420.1"/>
    <property type="molecule type" value="Genomic_DNA"/>
</dbReference>
<dbReference type="OrthoDB" id="177137at2157"/>
<dbReference type="AlphaFoldDB" id="W0JT64"/>
<sequence>MTNGNPDNPKENADVPPVLPEEQQTPADAGGVLSPDDLDISESPYVAEISDGRYVVSPNKSPPNVAQQESLATQSQSGRPSRSRGGRNEPADRAGTGGQIQSPEAARSVLADELDRLESRYAIDLISQFDGNTIRHRTASDDVVGTFDNLVLWYAQSVSQNTPTTRAISLLLARSEFGAPLTETRLRNEIGKHGLTESNTIGDLLERLE</sequence>
<dbReference type="PATRIC" id="fig|797299.3.peg.2618"/>
<feature type="region of interest" description="Disordered" evidence="1">
    <location>
        <begin position="1"/>
        <end position="105"/>
    </location>
</feature>
<protein>
    <submittedName>
        <fullName evidence="2">Flagella cluster protein</fullName>
    </submittedName>
</protein>
<dbReference type="eggNOG" id="arCOG04698">
    <property type="taxonomic scope" value="Archaea"/>
</dbReference>
<keyword evidence="2" id="KW-0969">Cilium</keyword>
<dbReference type="InterPro" id="IPR055923">
    <property type="entry name" value="DUF7500"/>
</dbReference>
<dbReference type="STRING" id="797299.HALLA_18075"/>
<reference evidence="2 3" key="1">
    <citation type="submission" date="2014-01" db="EMBL/GenBank/DDBJ databases">
        <authorList>
            <consortium name="DOE Joint Genome Institute"/>
            <person name="Anderson I."/>
            <person name="Huntemann M."/>
            <person name="Han J."/>
            <person name="Chen A."/>
            <person name="Kyrpides N."/>
            <person name="Mavromatis K."/>
            <person name="Markowitz V."/>
            <person name="Palaniappan K."/>
            <person name="Ivanova N."/>
            <person name="Schaumberg A."/>
            <person name="Pati A."/>
            <person name="Liolios K."/>
            <person name="Nordberg H.P."/>
            <person name="Cantor M.N."/>
            <person name="Hua S.X."/>
            <person name="Woyke T."/>
        </authorList>
    </citation>
    <scope>NUCLEOTIDE SEQUENCE [LARGE SCALE GENOMIC DNA]</scope>
    <source>
        <strain evidence="2 3">XH-48</strain>
    </source>
</reference>
<name>W0JT64_9EURY</name>
<feature type="compositionally biased region" description="Polar residues" evidence="1">
    <location>
        <begin position="58"/>
        <end position="73"/>
    </location>
</feature>
<evidence type="ECO:0000313" key="2">
    <source>
        <dbReference type="EMBL" id="AHG00420.1"/>
    </source>
</evidence>
<organism evidence="2 3">
    <name type="scientific">Halostagnicola larsenii XH-48</name>
    <dbReference type="NCBI Taxonomy" id="797299"/>
    <lineage>
        <taxon>Archaea</taxon>
        <taxon>Methanobacteriati</taxon>
        <taxon>Methanobacteriota</taxon>
        <taxon>Stenosarchaea group</taxon>
        <taxon>Halobacteria</taxon>
        <taxon>Halobacteriales</taxon>
        <taxon>Natrialbaceae</taxon>
        <taxon>Halostagnicola</taxon>
    </lineage>
</organism>
<gene>
    <name evidence="2" type="ORF">HALLA_18075</name>
</gene>
<evidence type="ECO:0000256" key="1">
    <source>
        <dbReference type="SAM" id="MobiDB-lite"/>
    </source>
</evidence>
<dbReference type="HOGENOM" id="CLU_086563_0_0_2"/>
<dbReference type="RefSeq" id="WP_049953665.1">
    <property type="nucleotide sequence ID" value="NZ_CP007055.1"/>
</dbReference>
<evidence type="ECO:0000313" key="3">
    <source>
        <dbReference type="Proteomes" id="UP000019024"/>
    </source>
</evidence>
<dbReference type="GeneID" id="25146307"/>